<gene>
    <name evidence="2" type="ORF">E5Q11_07040</name>
</gene>
<accession>A0A4Z1CHG7</accession>
<organism evidence="2 3">
    <name type="scientific">Marinobacter confluentis</name>
    <dbReference type="NCBI Taxonomy" id="1697557"/>
    <lineage>
        <taxon>Bacteria</taxon>
        <taxon>Pseudomonadati</taxon>
        <taxon>Pseudomonadota</taxon>
        <taxon>Gammaproteobacteria</taxon>
        <taxon>Pseudomonadales</taxon>
        <taxon>Marinobacteraceae</taxon>
        <taxon>Marinobacter</taxon>
    </lineage>
</organism>
<evidence type="ECO:0000256" key="1">
    <source>
        <dbReference type="SAM" id="MobiDB-lite"/>
    </source>
</evidence>
<feature type="compositionally biased region" description="Polar residues" evidence="1">
    <location>
        <begin position="14"/>
        <end position="23"/>
    </location>
</feature>
<protein>
    <recommendedName>
        <fullName evidence="4">Catalase</fullName>
    </recommendedName>
</protein>
<feature type="region of interest" description="Disordered" evidence="1">
    <location>
        <begin position="1"/>
        <end position="39"/>
    </location>
</feature>
<feature type="region of interest" description="Disordered" evidence="1">
    <location>
        <begin position="147"/>
        <end position="203"/>
    </location>
</feature>
<feature type="compositionally biased region" description="Polar residues" evidence="1">
    <location>
        <begin position="174"/>
        <end position="184"/>
    </location>
</feature>
<dbReference type="InterPro" id="IPR021973">
    <property type="entry name" value="SprA-related"/>
</dbReference>
<dbReference type="Proteomes" id="UP000298325">
    <property type="component" value="Unassembled WGS sequence"/>
</dbReference>
<proteinExistence type="predicted"/>
<dbReference type="OrthoDB" id="9812722at2"/>
<keyword evidence="3" id="KW-1185">Reference proteome</keyword>
<evidence type="ECO:0008006" key="4">
    <source>
        <dbReference type="Google" id="ProtNLM"/>
    </source>
</evidence>
<dbReference type="AlphaFoldDB" id="A0A4Z1CHG7"/>
<name>A0A4Z1CHG7_9GAMM</name>
<evidence type="ECO:0000313" key="2">
    <source>
        <dbReference type="EMBL" id="TGN40042.1"/>
    </source>
</evidence>
<dbReference type="EMBL" id="SRPF01000002">
    <property type="protein sequence ID" value="TGN40042.1"/>
    <property type="molecule type" value="Genomic_DNA"/>
</dbReference>
<dbReference type="Pfam" id="PF12118">
    <property type="entry name" value="SprA-related"/>
    <property type="match status" value="1"/>
</dbReference>
<comment type="caution">
    <text evidence="2">The sequence shown here is derived from an EMBL/GenBank/DDBJ whole genome shotgun (WGS) entry which is preliminary data.</text>
</comment>
<evidence type="ECO:0000313" key="3">
    <source>
        <dbReference type="Proteomes" id="UP000298325"/>
    </source>
</evidence>
<reference evidence="2 3" key="1">
    <citation type="submission" date="2019-04" db="EMBL/GenBank/DDBJ databases">
        <authorList>
            <person name="Park S."/>
            <person name="Yoon J.-H."/>
        </authorList>
    </citation>
    <scope>NUCLEOTIDE SEQUENCE [LARGE SCALE GENOMIC DNA]</scope>
    <source>
        <strain evidence="2 3">HJM-18</strain>
    </source>
</reference>
<sequence>MNITSAFPPMAPSVTPTRATASENPRAGQAANASNQNVQGLDAAQLEQLADLKARDREVRAHEAAHQAVGGQYAGAISYVYERGPDGAQYAVGGEVSIDTAPVDGDPQATIEKMRTVRAAALAPAEPSPQDRAVAAQAMQLMLQAQAELASELSERDESAGVSADSAEPRRVSQDASSAYQSVSGLGLDTEARPTSEPFRATA</sequence>